<reference evidence="2" key="1">
    <citation type="submission" date="2022-07" db="EMBL/GenBank/DDBJ databases">
        <title>Chromosome-level genome of Muraenolepis orangiensis.</title>
        <authorList>
            <person name="Kim J."/>
        </authorList>
    </citation>
    <scope>NUCLEOTIDE SEQUENCE</scope>
    <source>
        <strain evidence="2">KU_S4_2022</strain>
        <tissue evidence="2">Muscle</tissue>
    </source>
</reference>
<feature type="compositionally biased region" description="Low complexity" evidence="1">
    <location>
        <begin position="26"/>
        <end position="35"/>
    </location>
</feature>
<accession>A0A9Q0IW47</accession>
<feature type="compositionally biased region" description="Basic and acidic residues" evidence="1">
    <location>
        <begin position="179"/>
        <end position="197"/>
    </location>
</feature>
<protein>
    <submittedName>
        <fullName evidence="2">Uncharacterized protein</fullName>
    </submittedName>
</protein>
<feature type="compositionally biased region" description="Low complexity" evidence="1">
    <location>
        <begin position="1"/>
        <end position="15"/>
    </location>
</feature>
<comment type="caution">
    <text evidence="2">The sequence shown here is derived from an EMBL/GenBank/DDBJ whole genome shotgun (WGS) entry which is preliminary data.</text>
</comment>
<dbReference type="AlphaFoldDB" id="A0A9Q0IW47"/>
<sequence>MYCAPAKASKAARSVRAQRHTDVPRAAKAGTAAAGHQGDRGKERRMASQQQQQPDKAKQKPWALLALLLFSQICGASASFTVPAAGSYDNDNNDDSGLTDWESLNALVEDEVGSQLTSGAIAAAVGPQNRRGYAPDNTVPRIYIVSDMGFQRHQTQSPDRAVSRRLPALTDPNIGDLGVRLDRRDSNNDGKHRCGRQ</sequence>
<evidence type="ECO:0000256" key="1">
    <source>
        <dbReference type="SAM" id="MobiDB-lite"/>
    </source>
</evidence>
<name>A0A9Q0IW47_9TELE</name>
<evidence type="ECO:0000313" key="2">
    <source>
        <dbReference type="EMBL" id="KAJ3611983.1"/>
    </source>
</evidence>
<proteinExistence type="predicted"/>
<dbReference type="EMBL" id="JANIIK010000036">
    <property type="protein sequence ID" value="KAJ3611983.1"/>
    <property type="molecule type" value="Genomic_DNA"/>
</dbReference>
<organism evidence="2 3">
    <name type="scientific">Muraenolepis orangiensis</name>
    <name type="common">Patagonian moray cod</name>
    <dbReference type="NCBI Taxonomy" id="630683"/>
    <lineage>
        <taxon>Eukaryota</taxon>
        <taxon>Metazoa</taxon>
        <taxon>Chordata</taxon>
        <taxon>Craniata</taxon>
        <taxon>Vertebrata</taxon>
        <taxon>Euteleostomi</taxon>
        <taxon>Actinopterygii</taxon>
        <taxon>Neopterygii</taxon>
        <taxon>Teleostei</taxon>
        <taxon>Neoteleostei</taxon>
        <taxon>Acanthomorphata</taxon>
        <taxon>Zeiogadaria</taxon>
        <taxon>Gadariae</taxon>
        <taxon>Gadiformes</taxon>
        <taxon>Muraenolepidoidei</taxon>
        <taxon>Muraenolepididae</taxon>
        <taxon>Muraenolepis</taxon>
    </lineage>
</organism>
<feature type="region of interest" description="Disordered" evidence="1">
    <location>
        <begin position="154"/>
        <end position="197"/>
    </location>
</feature>
<gene>
    <name evidence="2" type="ORF">NHX12_020262</name>
</gene>
<evidence type="ECO:0000313" key="3">
    <source>
        <dbReference type="Proteomes" id="UP001148018"/>
    </source>
</evidence>
<feature type="region of interest" description="Disordered" evidence="1">
    <location>
        <begin position="1"/>
        <end position="58"/>
    </location>
</feature>
<keyword evidence="3" id="KW-1185">Reference proteome</keyword>
<dbReference type="Proteomes" id="UP001148018">
    <property type="component" value="Unassembled WGS sequence"/>
</dbReference>
<feature type="compositionally biased region" description="Basic and acidic residues" evidence="1">
    <location>
        <begin position="37"/>
        <end position="46"/>
    </location>
</feature>